<gene>
    <name evidence="1" type="ORF">HNQ92_000832</name>
</gene>
<dbReference type="Pfam" id="PF20329">
    <property type="entry name" value="DUF6624"/>
    <property type="match status" value="1"/>
</dbReference>
<evidence type="ECO:0000313" key="2">
    <source>
        <dbReference type="Proteomes" id="UP000557307"/>
    </source>
</evidence>
<evidence type="ECO:0000313" key="1">
    <source>
        <dbReference type="EMBL" id="MBB5282711.1"/>
    </source>
</evidence>
<reference evidence="1 2" key="1">
    <citation type="submission" date="2020-08" db="EMBL/GenBank/DDBJ databases">
        <title>Genomic Encyclopedia of Type Strains, Phase IV (KMG-IV): sequencing the most valuable type-strain genomes for metagenomic binning, comparative biology and taxonomic classification.</title>
        <authorList>
            <person name="Goeker M."/>
        </authorList>
    </citation>
    <scope>NUCLEOTIDE SEQUENCE [LARGE SCALE GENOMIC DNA]</scope>
    <source>
        <strain evidence="1 2">DSM 105074</strain>
    </source>
</reference>
<dbReference type="AlphaFoldDB" id="A0A840THH0"/>
<name>A0A840THH0_9BACT</name>
<keyword evidence="2" id="KW-1185">Reference proteome</keyword>
<sequence>MKIHALATWVLAGSLLQCTQAPEKEPPGTLPTTQGTFAPYLPSIIKADIDPYRPVKGKSRAEIKDLLKDMFEADQRWRDSLHTRHQPERNAFYQNKMVATDAANRILLDRIIEEFGWPTLSAFGEEGVEAAWYILWHHRDDRTYLTKYLDQLQQAAAQKEIPYNHYLTVKEWVEWKAPQ</sequence>
<dbReference type="EMBL" id="JACHGF010000001">
    <property type="protein sequence ID" value="MBB5282711.1"/>
    <property type="molecule type" value="Genomic_DNA"/>
</dbReference>
<dbReference type="Proteomes" id="UP000557307">
    <property type="component" value="Unassembled WGS sequence"/>
</dbReference>
<accession>A0A840THH0</accession>
<dbReference type="InterPro" id="IPR046732">
    <property type="entry name" value="DUF6624"/>
</dbReference>
<proteinExistence type="predicted"/>
<dbReference type="RefSeq" id="WP_184171309.1">
    <property type="nucleotide sequence ID" value="NZ_JACHGF010000001.1"/>
</dbReference>
<comment type="caution">
    <text evidence="1">The sequence shown here is derived from an EMBL/GenBank/DDBJ whole genome shotgun (WGS) entry which is preliminary data.</text>
</comment>
<protein>
    <submittedName>
        <fullName evidence="1">Uncharacterized protein</fullName>
    </submittedName>
</protein>
<organism evidence="1 2">
    <name type="scientific">Rhabdobacter roseus</name>
    <dbReference type="NCBI Taxonomy" id="1655419"/>
    <lineage>
        <taxon>Bacteria</taxon>
        <taxon>Pseudomonadati</taxon>
        <taxon>Bacteroidota</taxon>
        <taxon>Cytophagia</taxon>
        <taxon>Cytophagales</taxon>
        <taxon>Cytophagaceae</taxon>
        <taxon>Rhabdobacter</taxon>
    </lineage>
</organism>